<protein>
    <submittedName>
        <fullName evidence="1">Uncharacterized protein</fullName>
    </submittedName>
</protein>
<proteinExistence type="predicted"/>
<sequence>MGQLSRNEDAWQAKATATAVAEARKVATSSGPLMNTPVGRLSDLQWGVIIAGALFGWIATRCQQAIAEGWDQENAVELGGFEPSPADVAAVKSILPLLADQAGIDWSKPLETWSKDTMTDFLLLAWRLVSAADVAREHGPGILRKANTKVVDSIPF</sequence>
<evidence type="ECO:0000313" key="2">
    <source>
        <dbReference type="Proteomes" id="UP000289546"/>
    </source>
</evidence>
<gene>
    <name evidence="1" type="ORF">XH99_01035</name>
</gene>
<reference evidence="1 2" key="1">
    <citation type="submission" date="2015-04" db="EMBL/GenBank/DDBJ databases">
        <title>Comparative genomics of rhizobia nodulating Arachis hypogaea in China.</title>
        <authorList>
            <person name="Li Y."/>
        </authorList>
    </citation>
    <scope>NUCLEOTIDE SEQUENCE [LARGE SCALE GENOMIC DNA]</scope>
    <source>
        <strain evidence="1 2">CCBAU 51757</strain>
    </source>
</reference>
<organism evidence="1 2">
    <name type="scientific">Bradyrhizobium nanningense</name>
    <dbReference type="NCBI Taxonomy" id="1325118"/>
    <lineage>
        <taxon>Bacteria</taxon>
        <taxon>Pseudomonadati</taxon>
        <taxon>Pseudomonadota</taxon>
        <taxon>Alphaproteobacteria</taxon>
        <taxon>Hyphomicrobiales</taxon>
        <taxon>Nitrobacteraceae</taxon>
        <taxon>Bradyrhizobium</taxon>
    </lineage>
</organism>
<dbReference type="Proteomes" id="UP000289546">
    <property type="component" value="Unassembled WGS sequence"/>
</dbReference>
<dbReference type="OrthoDB" id="9951800at2"/>
<dbReference type="RefSeq" id="WP_128916145.1">
    <property type="nucleotide sequence ID" value="NZ_LBJC01000012.1"/>
</dbReference>
<keyword evidence="2" id="KW-1185">Reference proteome</keyword>
<dbReference type="AlphaFoldDB" id="A0A4Q0SKW3"/>
<comment type="caution">
    <text evidence="1">The sequence shown here is derived from an EMBL/GenBank/DDBJ whole genome shotgun (WGS) entry which is preliminary data.</text>
</comment>
<accession>A0A4Q0SKW3</accession>
<name>A0A4Q0SKW3_9BRAD</name>
<dbReference type="EMBL" id="LBJQ01000005">
    <property type="protein sequence ID" value="RXH38376.1"/>
    <property type="molecule type" value="Genomic_DNA"/>
</dbReference>
<evidence type="ECO:0000313" key="1">
    <source>
        <dbReference type="EMBL" id="RXH38376.1"/>
    </source>
</evidence>